<sequence>MDLNFTAKSVEINGETHRILLQNENGPCALLALANVLILSPSHTKISCELTKLVNKGNEVPLKELIQVLADIGLQLTDKAGADINELLTILPQLHKGLNVNPKFNGSFENSKEMSIFRLFDVDLVHGWVIGNRINDAINEKVCHYSYESAQRILTQAADINSGVLKEDNSKEILDDAMHIELFLNESPTQLTDIGLQHLREKILQNTYSILFRNDHFSTLYKYKDQLYTLVTDFGFKNCTGIVWQSLDSVDGSGDAFFAGDFSSAKSNDHSPPNDIEHDFKNSNLSIEEVRQIENDKELARRLQQQDEERLAMLETKRRNRHSRKKSERSPPEKEAFKRKRSPTKVKRSETSKSECIVM</sequence>
<dbReference type="PANTHER" id="PTHR18063:SF6">
    <property type="entry name" value="UBIQUITIN CARBOXYL-TERMINAL HYDROLASE"/>
    <property type="match status" value="1"/>
</dbReference>
<evidence type="ECO:0000313" key="4">
    <source>
        <dbReference type="Proteomes" id="UP001162085"/>
    </source>
</evidence>
<proteinExistence type="predicted"/>
<dbReference type="EMBL" id="OX365943">
    <property type="protein sequence ID" value="CAI4054157.1"/>
    <property type="molecule type" value="Genomic_DNA"/>
</dbReference>
<accession>A0ABN8WQ60</accession>
<protein>
    <recommendedName>
        <fullName evidence="2">MINDY deubiquitinase domain-containing protein</fullName>
    </recommendedName>
</protein>
<organism evidence="3 4">
    <name type="scientific">Saccharomyces uvarum</name>
    <name type="common">Yeast</name>
    <name type="synonym">Saccharomyces bayanus var. uvarum</name>
    <dbReference type="NCBI Taxonomy" id="230603"/>
    <lineage>
        <taxon>Eukaryota</taxon>
        <taxon>Fungi</taxon>
        <taxon>Dikarya</taxon>
        <taxon>Ascomycota</taxon>
        <taxon>Saccharomycotina</taxon>
        <taxon>Saccharomycetes</taxon>
        <taxon>Saccharomycetales</taxon>
        <taxon>Saccharomycetaceae</taxon>
        <taxon>Saccharomyces</taxon>
    </lineage>
</organism>
<name>A0ABN8WQ60_SACUV</name>
<dbReference type="InterPro" id="IPR007518">
    <property type="entry name" value="MINDY"/>
</dbReference>
<dbReference type="InterPro" id="IPR033979">
    <property type="entry name" value="MINDY_domain"/>
</dbReference>
<dbReference type="Pfam" id="PF04424">
    <property type="entry name" value="MINDY_DUB"/>
    <property type="match status" value="1"/>
</dbReference>
<feature type="compositionally biased region" description="Basic residues" evidence="1">
    <location>
        <begin position="318"/>
        <end position="327"/>
    </location>
</feature>
<keyword evidence="4" id="KW-1185">Reference proteome</keyword>
<feature type="compositionally biased region" description="Basic residues" evidence="1">
    <location>
        <begin position="337"/>
        <end position="346"/>
    </location>
</feature>
<dbReference type="PANTHER" id="PTHR18063">
    <property type="entry name" value="NF-E2 INDUCIBLE PROTEIN"/>
    <property type="match status" value="1"/>
</dbReference>
<feature type="domain" description="MINDY deubiquitinase" evidence="2">
    <location>
        <begin position="4"/>
        <end position="262"/>
    </location>
</feature>
<evidence type="ECO:0000313" key="3">
    <source>
        <dbReference type="EMBL" id="CAI4054157.1"/>
    </source>
</evidence>
<evidence type="ECO:0000256" key="1">
    <source>
        <dbReference type="SAM" id="MobiDB-lite"/>
    </source>
</evidence>
<feature type="region of interest" description="Disordered" evidence="1">
    <location>
        <begin position="313"/>
        <end position="359"/>
    </location>
</feature>
<dbReference type="Proteomes" id="UP001162085">
    <property type="component" value="Chromosome 16"/>
</dbReference>
<reference evidence="3" key="1">
    <citation type="submission" date="2022-10" db="EMBL/GenBank/DDBJ databases">
        <authorList>
            <person name="Byrne P K."/>
        </authorList>
    </citation>
    <scope>NUCLEOTIDE SEQUENCE</scope>
    <source>
        <strain evidence="3">ZP964</strain>
    </source>
</reference>
<gene>
    <name evidence="3" type="primary">SUVZ16G0950</name>
    <name evidence="3" type="ORF">SUVZ_16G0950</name>
</gene>
<evidence type="ECO:0000259" key="2">
    <source>
        <dbReference type="Pfam" id="PF04424"/>
    </source>
</evidence>